<proteinExistence type="predicted"/>
<gene>
    <name evidence="1" type="primary">YRD6</name>
    <name evidence="1" type="ORF">TR136948</name>
</gene>
<accession>A0A0X3PEP2</accession>
<organism evidence="1">
    <name type="scientific">Schistocephalus solidus</name>
    <name type="common">Tapeworm</name>
    <dbReference type="NCBI Taxonomy" id="70667"/>
    <lineage>
        <taxon>Eukaryota</taxon>
        <taxon>Metazoa</taxon>
        <taxon>Spiralia</taxon>
        <taxon>Lophotrochozoa</taxon>
        <taxon>Platyhelminthes</taxon>
        <taxon>Cestoda</taxon>
        <taxon>Eucestoda</taxon>
        <taxon>Diphyllobothriidea</taxon>
        <taxon>Diphyllobothriidae</taxon>
        <taxon>Schistocephalus</taxon>
    </lineage>
</organism>
<dbReference type="InterPro" id="IPR050951">
    <property type="entry name" value="Retrovirus_Pol_polyprotein"/>
</dbReference>
<reference evidence="1" key="1">
    <citation type="submission" date="2016-01" db="EMBL/GenBank/DDBJ databases">
        <title>Reference transcriptome for the parasite Schistocephalus solidus: insights into the molecular evolution of parasitism.</title>
        <authorList>
            <person name="Hebert F.O."/>
            <person name="Grambauer S."/>
            <person name="Barber I."/>
            <person name="Landry C.R."/>
            <person name="Aubin-Horth N."/>
        </authorList>
    </citation>
    <scope>NUCLEOTIDE SEQUENCE</scope>
</reference>
<dbReference type="PANTHER" id="PTHR37984">
    <property type="entry name" value="PROTEIN CBG26694"/>
    <property type="match status" value="1"/>
</dbReference>
<name>A0A0X3PEP2_SCHSO</name>
<sequence>MHRLRHPTNELLKKDVNKAWSRKLQQAFEEVKTMLSSDLPVTHFNPVLKIVVAAKAVISHIFPENAAKAIYHAETSLTAAERNYGQSGMALAIIVALRKFH</sequence>
<dbReference type="InterPro" id="IPR043502">
    <property type="entry name" value="DNA/RNA_pol_sf"/>
</dbReference>
<dbReference type="AlphaFoldDB" id="A0A0X3PEP2"/>
<dbReference type="SUPFAM" id="SSF56672">
    <property type="entry name" value="DNA/RNA polymerases"/>
    <property type="match status" value="1"/>
</dbReference>
<evidence type="ECO:0000313" key="1">
    <source>
        <dbReference type="EMBL" id="JAP45686.1"/>
    </source>
</evidence>
<dbReference type="EMBL" id="GEEE01017539">
    <property type="protein sequence ID" value="JAP45686.1"/>
    <property type="molecule type" value="Transcribed_RNA"/>
</dbReference>
<protein>
    <submittedName>
        <fullName evidence="1">Uncharacterized protein K02A2.6</fullName>
    </submittedName>
</protein>
<dbReference type="PANTHER" id="PTHR37984:SF5">
    <property type="entry name" value="PROTEIN NYNRIN-LIKE"/>
    <property type="match status" value="1"/>
</dbReference>